<dbReference type="InterPro" id="IPR012338">
    <property type="entry name" value="Beta-lactam/transpept-like"/>
</dbReference>
<dbReference type="RefSeq" id="XP_047767295.1">
    <property type="nucleotide sequence ID" value="XM_047911398.1"/>
</dbReference>
<feature type="domain" description="Beta-lactamase-related" evidence="2">
    <location>
        <begin position="75"/>
        <end position="408"/>
    </location>
</feature>
<sequence>MRELAATLDPARRWNQAPISVRLISLFVLTLSSTRSDCTGRHSKMCTTLTLTALLTTTVHAVLGQTPFDPLNGAFDKKAEELLDVLHIPGISIAVVQGDKIASKVYGFKQLPDVPATADTLYYTGSTTKAFVAAAAGMMVQNETQFPDLRWSASMSELLAPDFALSKEYESSHTTLEDALSHRSGLPRHDYAYGWGNASVIENVRRMRYLPMTAEPRTRWQYCNLMYGTAGAMIEKHTGHSLEDVLRTWIWEPLGMRSTAFAACSDTAKKNLARGYFWHGDAYYIPGKYYNIIPVAGAGAIISSVNDYALWIKALLNAAGPSFVNKTNPITTSLFADVTTPRIVLPSEYRSSGAPITYALGWLLARAGPYNVITHGGGVPGFLTDVFLVPELRLGFVSVCNSWSEEAAVAGTKLFLEVLTGLEKVDVESLESLESDGLLEAKKEMMVPGATRDIERANVAAQQDTEPLSKATKAESRPLPGNIHDYVGLYSHPAYGVLNISFLLDKKEAAPDFTLHQTLLASSTASSKIMLLAEPSPRLWSNAFALSHDTFSTFYVQAVNLHGDDDDVEGCKRSTHNAKASVSRVLECRNEMALVVAFISKAIFEYGLDGEVEWLGAEMELEMVRDAQESLNREGRKKGMIWFEKVR</sequence>
<dbReference type="GeneID" id="71992128"/>
<dbReference type="PANTHER" id="PTHR46825:SF9">
    <property type="entry name" value="BETA-LACTAMASE-RELATED DOMAIN-CONTAINING PROTEIN"/>
    <property type="match status" value="1"/>
</dbReference>
<reference evidence="3" key="1">
    <citation type="submission" date="2021-12" db="EMBL/GenBank/DDBJ databases">
        <authorList>
            <person name="Zaccaron A."/>
            <person name="Stergiopoulos I."/>
        </authorList>
    </citation>
    <scope>NUCLEOTIDE SEQUENCE</scope>
    <source>
        <strain evidence="3">Race5_Kim</strain>
    </source>
</reference>
<dbReference type="InterPro" id="IPR050491">
    <property type="entry name" value="AmpC-like"/>
</dbReference>
<evidence type="ECO:0000313" key="4">
    <source>
        <dbReference type="Proteomes" id="UP000756132"/>
    </source>
</evidence>
<gene>
    <name evidence="3" type="ORF">CLAFUR5_12250</name>
</gene>
<dbReference type="SUPFAM" id="SSF56601">
    <property type="entry name" value="beta-lactamase/transpeptidase-like"/>
    <property type="match status" value="1"/>
</dbReference>
<keyword evidence="4" id="KW-1185">Reference proteome</keyword>
<organism evidence="3 4">
    <name type="scientific">Passalora fulva</name>
    <name type="common">Tomato leaf mold</name>
    <name type="synonym">Cladosporium fulvum</name>
    <dbReference type="NCBI Taxonomy" id="5499"/>
    <lineage>
        <taxon>Eukaryota</taxon>
        <taxon>Fungi</taxon>
        <taxon>Dikarya</taxon>
        <taxon>Ascomycota</taxon>
        <taxon>Pezizomycotina</taxon>
        <taxon>Dothideomycetes</taxon>
        <taxon>Dothideomycetidae</taxon>
        <taxon>Mycosphaerellales</taxon>
        <taxon>Mycosphaerellaceae</taxon>
        <taxon>Fulvia</taxon>
    </lineage>
</organism>
<dbReference type="AlphaFoldDB" id="A0A9Q8UUG5"/>
<dbReference type="Gene3D" id="3.40.710.10">
    <property type="entry name" value="DD-peptidase/beta-lactamase superfamily"/>
    <property type="match status" value="1"/>
</dbReference>
<protein>
    <submittedName>
        <fullName evidence="3">D-aminopeptidase</fullName>
    </submittedName>
</protein>
<dbReference type="PANTHER" id="PTHR46825">
    <property type="entry name" value="D-ALANYL-D-ALANINE-CARBOXYPEPTIDASE/ENDOPEPTIDASE AMPH"/>
    <property type="match status" value="1"/>
</dbReference>
<dbReference type="EMBL" id="CP090172">
    <property type="protein sequence ID" value="UJO22929.1"/>
    <property type="molecule type" value="Genomic_DNA"/>
</dbReference>
<proteinExistence type="inferred from homology"/>
<evidence type="ECO:0000259" key="2">
    <source>
        <dbReference type="Pfam" id="PF00144"/>
    </source>
</evidence>
<reference evidence="3" key="2">
    <citation type="journal article" date="2022" name="Microb. Genom.">
        <title>A chromosome-scale genome assembly of the tomato pathogen Cladosporium fulvum reveals a compartmentalized genome architecture and the presence of a dispensable chromosome.</title>
        <authorList>
            <person name="Zaccaron A.Z."/>
            <person name="Chen L.H."/>
            <person name="Samaras A."/>
            <person name="Stergiopoulos I."/>
        </authorList>
    </citation>
    <scope>NUCLEOTIDE SEQUENCE</scope>
    <source>
        <strain evidence="3">Race5_Kim</strain>
    </source>
</reference>
<dbReference type="OrthoDB" id="552049at2759"/>
<name>A0A9Q8UUG5_PASFU</name>
<dbReference type="Pfam" id="PF00144">
    <property type="entry name" value="Beta-lactamase"/>
    <property type="match status" value="1"/>
</dbReference>
<accession>A0A9Q8UUG5</accession>
<dbReference type="Proteomes" id="UP000756132">
    <property type="component" value="Chromosome 10"/>
</dbReference>
<evidence type="ECO:0000313" key="3">
    <source>
        <dbReference type="EMBL" id="UJO22929.1"/>
    </source>
</evidence>
<evidence type="ECO:0000256" key="1">
    <source>
        <dbReference type="ARBA" id="ARBA00038215"/>
    </source>
</evidence>
<dbReference type="KEGG" id="ffu:CLAFUR5_12250"/>
<dbReference type="InterPro" id="IPR001466">
    <property type="entry name" value="Beta-lactam-related"/>
</dbReference>
<comment type="similarity">
    <text evidence="1">Belongs to the peptidase S12 family.</text>
</comment>